<evidence type="ECO:0000256" key="4">
    <source>
        <dbReference type="ARBA" id="ARBA00037670"/>
    </source>
</evidence>
<dbReference type="InterPro" id="IPR006145">
    <property type="entry name" value="PsdUridine_synth_RsuA/RluA"/>
</dbReference>
<dbReference type="Proteomes" id="UP000620139">
    <property type="component" value="Unassembled WGS sequence"/>
</dbReference>
<evidence type="ECO:0000256" key="8">
    <source>
        <dbReference type="ARBA" id="ARBA00041975"/>
    </source>
</evidence>
<dbReference type="InterPro" id="IPR020103">
    <property type="entry name" value="PsdUridine_synth_cat_dom_sf"/>
</dbReference>
<dbReference type="EC" id="5.4.99.26" evidence="5"/>
<dbReference type="Gene3D" id="3.30.2350.10">
    <property type="entry name" value="Pseudouridine synthase"/>
    <property type="match status" value="1"/>
</dbReference>
<reference evidence="11" key="1">
    <citation type="submission" date="2020-12" db="EMBL/GenBank/DDBJ databases">
        <title>The genome sequence of Inhella sp. 4Y17.</title>
        <authorList>
            <person name="Liu Y."/>
        </authorList>
    </citation>
    <scope>NUCLEOTIDE SEQUENCE</scope>
    <source>
        <strain evidence="11">4Y10</strain>
    </source>
</reference>
<proteinExistence type="predicted"/>
<evidence type="ECO:0000256" key="1">
    <source>
        <dbReference type="ARBA" id="ARBA00022694"/>
    </source>
</evidence>
<dbReference type="GO" id="GO:0000455">
    <property type="term" value="P:enzyme-directed rRNA pseudouridine synthesis"/>
    <property type="evidence" value="ECO:0007669"/>
    <property type="project" value="TreeGrafter"/>
</dbReference>
<feature type="domain" description="Pseudouridine synthase RsuA/RluA-like" evidence="10">
    <location>
        <begin position="27"/>
        <end position="186"/>
    </location>
</feature>
<dbReference type="GO" id="GO:0003723">
    <property type="term" value="F:RNA binding"/>
    <property type="evidence" value="ECO:0007669"/>
    <property type="project" value="InterPro"/>
</dbReference>
<dbReference type="InterPro" id="IPR006224">
    <property type="entry name" value="PsdUridine_synth_RluA-like_CS"/>
</dbReference>
<evidence type="ECO:0000256" key="7">
    <source>
        <dbReference type="ARBA" id="ARBA00041803"/>
    </source>
</evidence>
<dbReference type="SUPFAM" id="SSF55120">
    <property type="entry name" value="Pseudouridine synthase"/>
    <property type="match status" value="1"/>
</dbReference>
<keyword evidence="12" id="KW-1185">Reference proteome</keyword>
<comment type="function">
    <text evidence="4">Responsible for synthesis of pseudouridine from uracil-65 in transfer RNAs.</text>
</comment>
<dbReference type="AlphaFoldDB" id="A0A931IWJ9"/>
<evidence type="ECO:0000313" key="11">
    <source>
        <dbReference type="EMBL" id="MBH9554170.1"/>
    </source>
</evidence>
<organism evidence="11 12">
    <name type="scientific">Inhella gelatinilytica</name>
    <dbReference type="NCBI Taxonomy" id="2795030"/>
    <lineage>
        <taxon>Bacteria</taxon>
        <taxon>Pseudomonadati</taxon>
        <taxon>Pseudomonadota</taxon>
        <taxon>Betaproteobacteria</taxon>
        <taxon>Burkholderiales</taxon>
        <taxon>Sphaerotilaceae</taxon>
        <taxon>Inhella</taxon>
    </lineage>
</organism>
<dbReference type="GO" id="GO:0160149">
    <property type="term" value="F:tRNA pseudouridine(65) synthase activity"/>
    <property type="evidence" value="ECO:0007669"/>
    <property type="project" value="UniProtKB-EC"/>
</dbReference>
<evidence type="ECO:0000256" key="3">
    <source>
        <dbReference type="ARBA" id="ARBA00036607"/>
    </source>
</evidence>
<evidence type="ECO:0000259" key="10">
    <source>
        <dbReference type="Pfam" id="PF00849"/>
    </source>
</evidence>
<comment type="catalytic activity">
    <reaction evidence="3">
        <text>uridine(65) in tRNA = pseudouridine(65) in tRNA</text>
        <dbReference type="Rhea" id="RHEA:42536"/>
        <dbReference type="Rhea" id="RHEA-COMP:10103"/>
        <dbReference type="Rhea" id="RHEA-COMP:10104"/>
        <dbReference type="ChEBI" id="CHEBI:65314"/>
        <dbReference type="ChEBI" id="CHEBI:65315"/>
        <dbReference type="EC" id="5.4.99.26"/>
    </reaction>
</comment>
<dbReference type="InterPro" id="IPR050188">
    <property type="entry name" value="RluA_PseudoU_synthase"/>
</dbReference>
<evidence type="ECO:0000256" key="5">
    <source>
        <dbReference type="ARBA" id="ARBA00038943"/>
    </source>
</evidence>
<name>A0A931IWJ9_9BURK</name>
<evidence type="ECO:0000256" key="6">
    <source>
        <dbReference type="ARBA" id="ARBA00040675"/>
    </source>
</evidence>
<evidence type="ECO:0000256" key="2">
    <source>
        <dbReference type="ARBA" id="ARBA00023235"/>
    </source>
</evidence>
<gene>
    <name evidence="11" type="ORF">I7X43_15100</name>
</gene>
<comment type="caution">
    <text evidence="11">The sequence shown here is derived from an EMBL/GenBank/DDBJ whole genome shotgun (WGS) entry which is preliminary data.</text>
</comment>
<evidence type="ECO:0000313" key="12">
    <source>
        <dbReference type="Proteomes" id="UP000620139"/>
    </source>
</evidence>
<keyword evidence="1" id="KW-0819">tRNA processing</keyword>
<dbReference type="GO" id="GO:0008033">
    <property type="term" value="P:tRNA processing"/>
    <property type="evidence" value="ECO:0007669"/>
    <property type="project" value="UniProtKB-KW"/>
</dbReference>
<keyword evidence="2" id="KW-0413">Isomerase</keyword>
<sequence>MSTATWAEPTPAGLLDVVAEGPGWRAINKPAGLLVHPSALDAQETDTVVARAAAQWGDAGDAGGAWHPVHRLDKGTSGLLLLAQDPALLSAWGAAFRDGQVKKRYLGLVRGWPGAEAGTVDHPLARDPELPSQGQPQWPAQTHWTVLNRHEWPVATQPGFATTRTALLRLEPEQGRRHQIRRHCKHMAHPLIGDATHGKGPLNRALAAHFGLQRLWLHAEILTLPEGRVLHAPPGPEWAALRG</sequence>
<dbReference type="RefSeq" id="WP_198101786.1">
    <property type="nucleotide sequence ID" value="NZ_JAEDAL010000010.1"/>
</dbReference>
<dbReference type="PANTHER" id="PTHR21600">
    <property type="entry name" value="MITOCHONDRIAL RNA PSEUDOURIDINE SYNTHASE"/>
    <property type="match status" value="1"/>
</dbReference>
<dbReference type="PANTHER" id="PTHR21600:SF56">
    <property type="entry name" value="TRNA PSEUDOURIDINE SYNTHASE C"/>
    <property type="match status" value="1"/>
</dbReference>
<evidence type="ECO:0000256" key="9">
    <source>
        <dbReference type="ARBA" id="ARBA00043049"/>
    </source>
</evidence>
<protein>
    <recommendedName>
        <fullName evidence="6">tRNA pseudouridine synthase C</fullName>
        <ecNumber evidence="5">5.4.99.26</ecNumber>
    </recommendedName>
    <alternativeName>
        <fullName evidence="8">tRNA pseudouridine(65) synthase</fullName>
    </alternativeName>
    <alternativeName>
        <fullName evidence="9">tRNA pseudouridylate synthase C</fullName>
    </alternativeName>
    <alternativeName>
        <fullName evidence="7">tRNA-uridine isomerase C</fullName>
    </alternativeName>
</protein>
<dbReference type="EMBL" id="JAEDAL010000010">
    <property type="protein sequence ID" value="MBH9554170.1"/>
    <property type="molecule type" value="Genomic_DNA"/>
</dbReference>
<dbReference type="PROSITE" id="PS01129">
    <property type="entry name" value="PSI_RLU"/>
    <property type="match status" value="1"/>
</dbReference>
<dbReference type="Pfam" id="PF00849">
    <property type="entry name" value="PseudoU_synth_2"/>
    <property type="match status" value="1"/>
</dbReference>
<accession>A0A931IWJ9</accession>